<keyword evidence="4" id="KW-1185">Reference proteome</keyword>
<evidence type="ECO:0000256" key="2">
    <source>
        <dbReference type="ARBA" id="ARBA00023002"/>
    </source>
</evidence>
<dbReference type="GO" id="GO:0016491">
    <property type="term" value="F:oxidoreductase activity"/>
    <property type="evidence" value="ECO:0007669"/>
    <property type="project" value="UniProtKB-KW"/>
</dbReference>
<dbReference type="AlphaFoldDB" id="A0A3E2NT79"/>
<evidence type="ECO:0000256" key="1">
    <source>
        <dbReference type="ARBA" id="ARBA00006484"/>
    </source>
</evidence>
<keyword evidence="2" id="KW-0560">Oxidoreductase</keyword>
<accession>A0A3E2NT79</accession>
<comment type="caution">
    <text evidence="3">The sequence shown here is derived from an EMBL/GenBank/DDBJ whole genome shotgun (WGS) entry which is preliminary data.</text>
</comment>
<dbReference type="PANTHER" id="PTHR44196">
    <property type="entry name" value="DEHYDROGENASE/REDUCTASE SDR FAMILY MEMBER 7B"/>
    <property type="match status" value="1"/>
</dbReference>
<evidence type="ECO:0000313" key="3">
    <source>
        <dbReference type="EMBL" id="RFZ84204.1"/>
    </source>
</evidence>
<dbReference type="Pfam" id="PF00106">
    <property type="entry name" value="adh_short"/>
    <property type="match status" value="1"/>
</dbReference>
<name>A0A3E2NT79_9SPHI</name>
<evidence type="ECO:0000313" key="4">
    <source>
        <dbReference type="Proteomes" id="UP000260823"/>
    </source>
</evidence>
<dbReference type="GO" id="GO:0016020">
    <property type="term" value="C:membrane"/>
    <property type="evidence" value="ECO:0007669"/>
    <property type="project" value="TreeGrafter"/>
</dbReference>
<dbReference type="PRINTS" id="PR00081">
    <property type="entry name" value="GDHRDH"/>
</dbReference>
<dbReference type="PANTHER" id="PTHR44196:SF1">
    <property type="entry name" value="DEHYDROGENASE_REDUCTASE SDR FAMILY MEMBER 7B"/>
    <property type="match status" value="1"/>
</dbReference>
<dbReference type="InterPro" id="IPR002347">
    <property type="entry name" value="SDR_fam"/>
</dbReference>
<comment type="similarity">
    <text evidence="1">Belongs to the short-chain dehydrogenases/reductases (SDR) family.</text>
</comment>
<organism evidence="3 4">
    <name type="scientific">Mucilaginibacter terrenus</name>
    <dbReference type="NCBI Taxonomy" id="2482727"/>
    <lineage>
        <taxon>Bacteria</taxon>
        <taxon>Pseudomonadati</taxon>
        <taxon>Bacteroidota</taxon>
        <taxon>Sphingobacteriia</taxon>
        <taxon>Sphingobacteriales</taxon>
        <taxon>Sphingobacteriaceae</taxon>
        <taxon>Mucilaginibacter</taxon>
    </lineage>
</organism>
<sequence>MKITKKTVLVTGGGSGIGYAIAQLLIQKGNKVIISGRNPAKLEKAAKEIGADYIVSDVTDADSVASLVKNLETDYSDLSVLINNAGVGFVYKLGEGANAVEKARQEFDTNYFAPVRLIELLLPLLKKQAEAAIVNITSNVAFHPLVVLPTYSDAKTALHSHSVALRLTLSSDTNIKIFEVMPSLINTDATKDMGGEQHGLPPEVAAQDIYKGINEDRNEIFVGEASQQYADYFADPKAAIAKFNQGLY</sequence>
<gene>
    <name evidence="3" type="ORF">DYU05_00815</name>
</gene>
<proteinExistence type="inferred from homology"/>
<dbReference type="Proteomes" id="UP000260823">
    <property type="component" value="Unassembled WGS sequence"/>
</dbReference>
<dbReference type="RefSeq" id="WP_117381094.1">
    <property type="nucleotide sequence ID" value="NZ_QWDE01000001.1"/>
</dbReference>
<dbReference type="InterPro" id="IPR036291">
    <property type="entry name" value="NAD(P)-bd_dom_sf"/>
</dbReference>
<dbReference type="SUPFAM" id="SSF51735">
    <property type="entry name" value="NAD(P)-binding Rossmann-fold domains"/>
    <property type="match status" value="1"/>
</dbReference>
<dbReference type="Gene3D" id="3.40.50.720">
    <property type="entry name" value="NAD(P)-binding Rossmann-like Domain"/>
    <property type="match status" value="1"/>
</dbReference>
<dbReference type="OrthoDB" id="9810734at2"/>
<reference evidence="3 4" key="1">
    <citation type="submission" date="2018-08" db="EMBL/GenBank/DDBJ databases">
        <title>Mucilaginibacter terrae sp. nov., isolated from manganese diggings.</title>
        <authorList>
            <person name="Huang Y."/>
            <person name="Zhou Z."/>
        </authorList>
    </citation>
    <scope>NUCLEOTIDE SEQUENCE [LARGE SCALE GENOMIC DNA]</scope>
    <source>
        <strain evidence="3 4">ZH6</strain>
    </source>
</reference>
<dbReference type="EMBL" id="QWDE01000001">
    <property type="protein sequence ID" value="RFZ84204.1"/>
    <property type="molecule type" value="Genomic_DNA"/>
</dbReference>
<protein>
    <submittedName>
        <fullName evidence="3">SDR family NAD(P)-dependent oxidoreductase</fullName>
    </submittedName>
</protein>